<evidence type="ECO:0000259" key="1">
    <source>
        <dbReference type="Pfam" id="PF23019"/>
    </source>
</evidence>
<dbReference type="EMBL" id="NATQ01000003">
    <property type="protein sequence ID" value="OQX91311.1"/>
    <property type="molecule type" value="Genomic_DNA"/>
</dbReference>
<dbReference type="GO" id="GO:0005975">
    <property type="term" value="P:carbohydrate metabolic process"/>
    <property type="evidence" value="ECO:0007669"/>
    <property type="project" value="InterPro"/>
</dbReference>
<feature type="domain" description="DUF7033" evidence="1">
    <location>
        <begin position="95"/>
        <end position="185"/>
    </location>
</feature>
<comment type="caution">
    <text evidence="2">The sequence shown here is derived from an EMBL/GenBank/DDBJ whole genome shotgun (WGS) entry which is preliminary data.</text>
</comment>
<sequence length="522" mass="59556">MINIYYLSNKDRHSARVIINALGLSIDEIKPNNERVVIALAREGECPETQNPVVYVRREEDIISQISEIVSEVVENNMVDISHINKLDNFRWVSDVDFLSVVSYLAMREEEYLPTNLDIHGRFNHRYSILSKLNILERPLLNYIIEFVRRAFDRILSHCGLVMPYVERWPGSAPFAISITLDIDHIRKIPLPLSILNPLSSLKRLRLKDVWKHSRDAVRAISSSNKVCMDVDRVMESIGGEATIFVGGKRRHPLDPEVDAFDERAKYLIRAFRDGCVELALHGSYASILSGENLSEERAHLEDALGRAVDGVRMHYLRVVLPQTIENMDKEGFIYDSSIGYSDATGFRSGLALPYKPLYGGNIIELPPSIMDTTLFFKMNIGYDDALSKAVSILDEVEGVSGYISSISHYKYMVFDEYELIRRFIVCIREEIERRGGLIMNCRSVCRWWLARSSSRFKVFASGNALKVEFELPQLVLDDGRVGFLGQKGAFKVEYEGSKFDIIESIETKHLKRGSGIFRLVK</sequence>
<reference evidence="3" key="1">
    <citation type="submission" date="2017-03" db="EMBL/GenBank/DDBJ databases">
        <title>Novel pathways for hydrocarbon cycling and metabolic interdependencies in hydrothermal sediment communities.</title>
        <authorList>
            <person name="Dombrowski N."/>
            <person name="Seitz K."/>
            <person name="Teske A."/>
            <person name="Baker B."/>
        </authorList>
    </citation>
    <scope>NUCLEOTIDE SEQUENCE [LARGE SCALE GENOMIC DNA]</scope>
</reference>
<dbReference type="InterPro" id="IPR011330">
    <property type="entry name" value="Glyco_hydro/deAcase_b/a-brl"/>
</dbReference>
<organism evidence="2 3">
    <name type="scientific">Candidatus Coatesbacteria bacterium 4484_99</name>
    <dbReference type="NCBI Taxonomy" id="1970774"/>
    <lineage>
        <taxon>Bacteria</taxon>
        <taxon>Candidatus Coatesiibacteriota</taxon>
    </lineage>
</organism>
<name>A0A1W9S394_9BACT</name>
<evidence type="ECO:0000313" key="3">
    <source>
        <dbReference type="Proteomes" id="UP000192611"/>
    </source>
</evidence>
<dbReference type="Proteomes" id="UP000192611">
    <property type="component" value="Unassembled WGS sequence"/>
</dbReference>
<evidence type="ECO:0000313" key="2">
    <source>
        <dbReference type="EMBL" id="OQX91311.1"/>
    </source>
</evidence>
<dbReference type="InterPro" id="IPR054297">
    <property type="entry name" value="DUF7033"/>
</dbReference>
<gene>
    <name evidence="2" type="ORF">B6D57_00300</name>
</gene>
<protein>
    <recommendedName>
        <fullName evidence="1">DUF7033 domain-containing protein</fullName>
    </recommendedName>
</protein>
<dbReference type="AlphaFoldDB" id="A0A1W9S394"/>
<dbReference type="Pfam" id="PF23019">
    <property type="entry name" value="DUF7033"/>
    <property type="match status" value="1"/>
</dbReference>
<dbReference type="Gene3D" id="3.20.20.370">
    <property type="entry name" value="Glycoside hydrolase/deacetylase"/>
    <property type="match status" value="1"/>
</dbReference>
<proteinExistence type="predicted"/>
<dbReference type="SUPFAM" id="SSF88713">
    <property type="entry name" value="Glycoside hydrolase/deacetylase"/>
    <property type="match status" value="1"/>
</dbReference>
<accession>A0A1W9S394</accession>